<dbReference type="EMBL" id="CM042886">
    <property type="protein sequence ID" value="KAI4342426.1"/>
    <property type="molecule type" value="Genomic_DNA"/>
</dbReference>
<protein>
    <submittedName>
        <fullName evidence="1">Uncharacterized protein</fullName>
    </submittedName>
</protein>
<comment type="caution">
    <text evidence="1">The sequence shown here is derived from an EMBL/GenBank/DDBJ whole genome shotgun (WGS) entry which is preliminary data.</text>
</comment>
<proteinExistence type="predicted"/>
<sequence>MSCVANTLLSMYSEAGRCQDAEMVFHEMPEKDLISWNSMISCYAHGEKGAEALSLFTEMIGIDNEINYVTFTGALSACSCPDFLPHGKCVHALVILAGLEQNLIVNNAIITMYGLVNLMDEAIKVFQRMHQRDVVSWNALIGFYAENEKPEDAFKAFTVMRQEGVPINYITVVNVLGACLTSIHLSSLGMAIHGFAILKGLESFRYIQNSLVSMYTRCGDYDASNRIFLQLENKDVVTWNAMIAANAHHGQSEEAIKQLIEMRTAEVRLDHFSFSAGFAGAANSASLEEGQQLHGLALKLGYVSDVFVINAVMDMYGKCGEIEDVLRISPKPTDRRRLTWNVLISVFARHGCFMQAKEAFEEMVNLAVNPDHITFVSLLTACNHGGLVEEGLAYYAAMKSKFGILQRIEHCVCMVDLLGRAGRVAEAEKFIDTMPVAPNDNVWRSLLAASKVHGDVDLGRRAAERLIELDPLDDSAYVLLSNVCATSRRWDEVEGIRRQMGSLRKKPACSWVKLKDGVSSFQMGDKSHPQKKQIYGKLAELMKKIKEAGYIPDTSFVLQDMDEEQKESNLWSHSERLALAFALISSPEGSTAKVYKNLRVCGDCHTVYKFVSKVEERRIVLRDPFRFHHFSGGECSCSDYW</sequence>
<dbReference type="Proteomes" id="UP001057402">
    <property type="component" value="Chromosome 7"/>
</dbReference>
<gene>
    <name evidence="1" type="ORF">MLD38_027055</name>
</gene>
<keyword evidence="2" id="KW-1185">Reference proteome</keyword>
<evidence type="ECO:0000313" key="2">
    <source>
        <dbReference type="Proteomes" id="UP001057402"/>
    </source>
</evidence>
<accession>A0ACB9P248</accession>
<organism evidence="1 2">
    <name type="scientific">Melastoma candidum</name>
    <dbReference type="NCBI Taxonomy" id="119954"/>
    <lineage>
        <taxon>Eukaryota</taxon>
        <taxon>Viridiplantae</taxon>
        <taxon>Streptophyta</taxon>
        <taxon>Embryophyta</taxon>
        <taxon>Tracheophyta</taxon>
        <taxon>Spermatophyta</taxon>
        <taxon>Magnoliopsida</taxon>
        <taxon>eudicotyledons</taxon>
        <taxon>Gunneridae</taxon>
        <taxon>Pentapetalae</taxon>
        <taxon>rosids</taxon>
        <taxon>malvids</taxon>
        <taxon>Myrtales</taxon>
        <taxon>Melastomataceae</taxon>
        <taxon>Melastomatoideae</taxon>
        <taxon>Melastomateae</taxon>
        <taxon>Melastoma</taxon>
    </lineage>
</organism>
<reference evidence="2" key="1">
    <citation type="journal article" date="2023" name="Front. Plant Sci.">
        <title>Chromosomal-level genome assembly of Melastoma candidum provides insights into trichome evolution.</title>
        <authorList>
            <person name="Zhong Y."/>
            <person name="Wu W."/>
            <person name="Sun C."/>
            <person name="Zou P."/>
            <person name="Liu Y."/>
            <person name="Dai S."/>
            <person name="Zhou R."/>
        </authorList>
    </citation>
    <scope>NUCLEOTIDE SEQUENCE [LARGE SCALE GENOMIC DNA]</scope>
</reference>
<name>A0ACB9P248_9MYRT</name>
<evidence type="ECO:0000313" key="1">
    <source>
        <dbReference type="EMBL" id="KAI4342426.1"/>
    </source>
</evidence>